<comment type="similarity">
    <text evidence="1">Belongs to the LOR family.</text>
</comment>
<keyword evidence="4" id="KW-1185">Reference proteome</keyword>
<evidence type="ECO:0000256" key="1">
    <source>
        <dbReference type="ARBA" id="ARBA00005437"/>
    </source>
</evidence>
<accession>A0A314Z481</accession>
<evidence type="ECO:0000256" key="2">
    <source>
        <dbReference type="SAM" id="MobiDB-lite"/>
    </source>
</evidence>
<dbReference type="Pfam" id="PF04525">
    <property type="entry name" value="LOR"/>
    <property type="match status" value="1"/>
</dbReference>
<dbReference type="EMBL" id="PJQY01000362">
    <property type="protein sequence ID" value="PQQ12304.1"/>
    <property type="molecule type" value="Genomic_DNA"/>
</dbReference>
<dbReference type="PANTHER" id="PTHR31087:SF58">
    <property type="entry name" value="OS07G0230700 PROTEIN"/>
    <property type="match status" value="1"/>
</dbReference>
<feature type="region of interest" description="Disordered" evidence="2">
    <location>
        <begin position="51"/>
        <end position="129"/>
    </location>
</feature>
<evidence type="ECO:0000313" key="3">
    <source>
        <dbReference type="EMBL" id="PQQ12304.1"/>
    </source>
</evidence>
<dbReference type="AlphaFoldDB" id="A0A314Z481"/>
<dbReference type="InterPro" id="IPR038595">
    <property type="entry name" value="LOR_sf"/>
</dbReference>
<dbReference type="Gene3D" id="2.40.160.200">
    <property type="entry name" value="LURP1-related"/>
    <property type="match status" value="1"/>
</dbReference>
<protein>
    <submittedName>
        <fullName evidence="3">Protein LURP-one-related 15-like</fullName>
    </submittedName>
</protein>
<evidence type="ECO:0000313" key="4">
    <source>
        <dbReference type="Proteomes" id="UP000250321"/>
    </source>
</evidence>
<dbReference type="InterPro" id="IPR007612">
    <property type="entry name" value="LOR"/>
</dbReference>
<dbReference type="OrthoDB" id="97518at2759"/>
<feature type="compositionally biased region" description="Polar residues" evidence="2">
    <location>
        <begin position="70"/>
        <end position="80"/>
    </location>
</feature>
<organism evidence="3 4">
    <name type="scientific">Prunus yedoensis var. nudiflora</name>
    <dbReference type="NCBI Taxonomy" id="2094558"/>
    <lineage>
        <taxon>Eukaryota</taxon>
        <taxon>Viridiplantae</taxon>
        <taxon>Streptophyta</taxon>
        <taxon>Embryophyta</taxon>
        <taxon>Tracheophyta</taxon>
        <taxon>Spermatophyta</taxon>
        <taxon>Magnoliopsida</taxon>
        <taxon>eudicotyledons</taxon>
        <taxon>Gunneridae</taxon>
        <taxon>Pentapetalae</taxon>
        <taxon>rosids</taxon>
        <taxon>fabids</taxon>
        <taxon>Rosales</taxon>
        <taxon>Rosaceae</taxon>
        <taxon>Amygdaloideae</taxon>
        <taxon>Amygdaleae</taxon>
        <taxon>Prunus</taxon>
    </lineage>
</organism>
<dbReference type="SUPFAM" id="SSF54518">
    <property type="entry name" value="Tubby C-terminal domain-like"/>
    <property type="match status" value="1"/>
</dbReference>
<proteinExistence type="inferred from homology"/>
<dbReference type="PANTHER" id="PTHR31087">
    <property type="match status" value="1"/>
</dbReference>
<comment type="caution">
    <text evidence="3">The sequence shown here is derived from an EMBL/GenBank/DDBJ whole genome shotgun (WGS) entry which is preliminary data.</text>
</comment>
<reference evidence="3 4" key="1">
    <citation type="submission" date="2018-02" db="EMBL/GenBank/DDBJ databases">
        <title>Draft genome of wild Prunus yedoensis var. nudiflora.</title>
        <authorList>
            <person name="Baek S."/>
            <person name="Kim J.-H."/>
            <person name="Choi K."/>
            <person name="Kim G.-B."/>
            <person name="Cho A."/>
            <person name="Jang H."/>
            <person name="Shin C.-H."/>
            <person name="Yu H.-J."/>
            <person name="Mun J.-H."/>
        </authorList>
    </citation>
    <scope>NUCLEOTIDE SEQUENCE [LARGE SCALE GENOMIC DNA]</scope>
    <source>
        <strain evidence="4">cv. Jeju island</strain>
        <tissue evidence="3">Leaf</tissue>
    </source>
</reference>
<dbReference type="Proteomes" id="UP000250321">
    <property type="component" value="Unassembled WGS sequence"/>
</dbReference>
<dbReference type="InterPro" id="IPR025659">
    <property type="entry name" value="Tubby-like_C"/>
</dbReference>
<dbReference type="STRING" id="2094558.A0A314Z481"/>
<gene>
    <name evidence="3" type="ORF">Pyn_25033</name>
</gene>
<name>A0A314Z481_PRUYE</name>
<sequence>MSLLDMGFIRQLVPTHYVHACSVGLRHFRQLQFSDTPTDSLPLSEHVNANEQSPAGWAERSATGEPSDGGQPTVSSNVPSGSGDDREDDEPQGRCLHSLRCQRQSHVPDQRLPVQPSRPPRFGRDGAGTPILSFRQKILTAHRRWHVYRGESSEAKDLLFTAKKTSLFQFKTELDVFLAANTKEEQYDFKVKGSWGERSCTIYTGDNTIIAQMHKKHDVKSALFGRDAFGVTVYPHVDYAFIVAVVVVLHEINMDRSGED</sequence>